<dbReference type="Proteomes" id="UP001160148">
    <property type="component" value="Unassembled WGS sequence"/>
</dbReference>
<gene>
    <name evidence="2" type="ORF">MEUPH1_LOCUS19661</name>
</gene>
<accession>A0AAV0X9L8</accession>
<feature type="chain" id="PRO_5043482915" evidence="1">
    <location>
        <begin position="21"/>
        <end position="100"/>
    </location>
</feature>
<sequence length="100" mass="10856">MAATFTMILMCLAVLNVAFAMPAAQPAEVAEDMKTAETSHGHLPFSFGFGGYPRYSPYGYAGYAGYGYRSGLGVSIGYPTPYSHSIGYSEDFPQYLPQFK</sequence>
<organism evidence="2 3">
    <name type="scientific">Macrosiphum euphorbiae</name>
    <name type="common">potato aphid</name>
    <dbReference type="NCBI Taxonomy" id="13131"/>
    <lineage>
        <taxon>Eukaryota</taxon>
        <taxon>Metazoa</taxon>
        <taxon>Ecdysozoa</taxon>
        <taxon>Arthropoda</taxon>
        <taxon>Hexapoda</taxon>
        <taxon>Insecta</taxon>
        <taxon>Pterygota</taxon>
        <taxon>Neoptera</taxon>
        <taxon>Paraneoptera</taxon>
        <taxon>Hemiptera</taxon>
        <taxon>Sternorrhyncha</taxon>
        <taxon>Aphidomorpha</taxon>
        <taxon>Aphidoidea</taxon>
        <taxon>Aphididae</taxon>
        <taxon>Macrosiphini</taxon>
        <taxon>Macrosiphum</taxon>
    </lineage>
</organism>
<dbReference type="EMBL" id="CARXXK010000004">
    <property type="protein sequence ID" value="CAI6364883.1"/>
    <property type="molecule type" value="Genomic_DNA"/>
</dbReference>
<reference evidence="2 3" key="1">
    <citation type="submission" date="2023-01" db="EMBL/GenBank/DDBJ databases">
        <authorList>
            <person name="Whitehead M."/>
        </authorList>
    </citation>
    <scope>NUCLEOTIDE SEQUENCE [LARGE SCALE GENOMIC DNA]</scope>
</reference>
<evidence type="ECO:0000313" key="3">
    <source>
        <dbReference type="Proteomes" id="UP001160148"/>
    </source>
</evidence>
<evidence type="ECO:0000313" key="2">
    <source>
        <dbReference type="EMBL" id="CAI6364883.1"/>
    </source>
</evidence>
<name>A0AAV0X9L8_9HEMI</name>
<comment type="caution">
    <text evidence="2">The sequence shown here is derived from an EMBL/GenBank/DDBJ whole genome shotgun (WGS) entry which is preliminary data.</text>
</comment>
<feature type="signal peptide" evidence="1">
    <location>
        <begin position="1"/>
        <end position="20"/>
    </location>
</feature>
<keyword evidence="3" id="KW-1185">Reference proteome</keyword>
<dbReference type="AlphaFoldDB" id="A0AAV0X9L8"/>
<protein>
    <submittedName>
        <fullName evidence="2">Uncharacterized protein</fullName>
    </submittedName>
</protein>
<proteinExistence type="predicted"/>
<keyword evidence="1" id="KW-0732">Signal</keyword>
<evidence type="ECO:0000256" key="1">
    <source>
        <dbReference type="SAM" id="SignalP"/>
    </source>
</evidence>